<dbReference type="InterPro" id="IPR033309">
    <property type="entry name" value="Mus81"/>
</dbReference>
<evidence type="ECO:0000256" key="16">
    <source>
        <dbReference type="SAM" id="MobiDB-lite"/>
    </source>
</evidence>
<evidence type="ECO:0000256" key="4">
    <source>
        <dbReference type="ARBA" id="ARBA00022618"/>
    </source>
</evidence>
<comment type="subunit">
    <text evidence="15">Interacts with EME1.</text>
</comment>
<evidence type="ECO:0000256" key="7">
    <source>
        <dbReference type="ARBA" id="ARBA00022759"/>
    </source>
</evidence>
<dbReference type="GO" id="GO:0031573">
    <property type="term" value="P:mitotic intra-S DNA damage checkpoint signaling"/>
    <property type="evidence" value="ECO:0007669"/>
    <property type="project" value="TreeGrafter"/>
</dbReference>
<dbReference type="GO" id="GO:0003677">
    <property type="term" value="F:DNA binding"/>
    <property type="evidence" value="ECO:0007669"/>
    <property type="project" value="UniProtKB-UniRule"/>
</dbReference>
<dbReference type="InterPro" id="IPR006166">
    <property type="entry name" value="ERCC4_domain"/>
</dbReference>
<dbReference type="PANTHER" id="PTHR13451">
    <property type="entry name" value="CLASS II CROSSOVER JUNCTION ENDONUCLEASE MUS81"/>
    <property type="match status" value="1"/>
</dbReference>
<dbReference type="SUPFAM" id="SSF52980">
    <property type="entry name" value="Restriction endonuclease-like"/>
    <property type="match status" value="1"/>
</dbReference>
<feature type="compositionally biased region" description="Polar residues" evidence="16">
    <location>
        <begin position="14"/>
        <end position="31"/>
    </location>
</feature>
<dbReference type="Gramene" id="rna-gnl|WGS:JABURB|Cocit.L0240.1">
    <property type="protein sequence ID" value="cds-KAF7845867.1"/>
    <property type="gene ID" value="gene-BT93_L0240"/>
</dbReference>
<evidence type="ECO:0000313" key="19">
    <source>
        <dbReference type="Proteomes" id="UP000806378"/>
    </source>
</evidence>
<keyword evidence="8 15" id="KW-0227">DNA damage</keyword>
<evidence type="ECO:0000256" key="12">
    <source>
        <dbReference type="ARBA" id="ARBA00023172"/>
    </source>
</evidence>
<dbReference type="GO" id="GO:0046872">
    <property type="term" value="F:metal ion binding"/>
    <property type="evidence" value="ECO:0007669"/>
    <property type="project" value="UniProtKB-UniRule"/>
</dbReference>
<accession>A0A8T0CEV0</accession>
<evidence type="ECO:0000256" key="5">
    <source>
        <dbReference type="ARBA" id="ARBA00022722"/>
    </source>
</evidence>
<sequence>MQVQNFGQVPLAGKTNSKSKQTARSESSTGHVRSRPEHVTLSDAEGSEDLEQDSATRTQSKSNTSRRISALPLDGTDEIAASPIIVRSGTFDVQLVLDTREIRTTHDRDYISKELAKHGIVPIMRSLPLGDVTWVAKLKPPHDSAFKLRNLGDDDTYCDEIMLEHIIERKRLDDLLGSIKDGRFHEQKFRLKKSAIRHVTYLIEDYSLSAEKQDKYGESLESSLAQMQMVYDVFVKQTSKISDTVTYIARMTRTLKEMYEHKNLHVLPSRTLNASTYLATIEGLRAKEAGESFCTTFSAFSALCDKSESLTLRDLYLKMLMCMRGITGEKAVAIQKIWPTPRSLIDAYASLNADQKAKDSLISDQLGDAIDSRKIQKTLSAKVAEVWAG</sequence>
<evidence type="ECO:0000313" key="18">
    <source>
        <dbReference type="EMBL" id="KAF7845867.1"/>
    </source>
</evidence>
<dbReference type="EC" id="3.1.22.-" evidence="15"/>
<reference evidence="18" key="1">
    <citation type="submission" date="2020-05" db="EMBL/GenBank/DDBJ databases">
        <title>WGS assembly of Corymbia citriodora subspecies variegata.</title>
        <authorList>
            <person name="Barry K."/>
            <person name="Hundley H."/>
            <person name="Shu S."/>
            <person name="Jenkins J."/>
            <person name="Grimwood J."/>
            <person name="Baten A."/>
        </authorList>
    </citation>
    <scope>NUCLEOTIDE SEQUENCE</scope>
    <source>
        <strain evidence="18">CV2-018</strain>
    </source>
</reference>
<evidence type="ECO:0000256" key="10">
    <source>
        <dbReference type="ARBA" id="ARBA00022801"/>
    </source>
</evidence>
<dbReference type="EMBL" id="MU098704">
    <property type="protein sequence ID" value="KAF7845867.1"/>
    <property type="molecule type" value="Genomic_DNA"/>
</dbReference>
<proteinExistence type="inferred from homology"/>
<evidence type="ECO:0000256" key="3">
    <source>
        <dbReference type="ARBA" id="ARBA00010015"/>
    </source>
</evidence>
<keyword evidence="14 15" id="KW-0539">Nucleus</keyword>
<comment type="function">
    <text evidence="15">Interacts with EME1 to form a DNA structure-specific endonuclease with substrate preference for branched DNA structures with a 5'-end at the branch nick. Typical substrates include 3'-flap structures, D-loops, replication forks and nicked Holliday junctions. May be required in mitosis for the processing of stalled or collapsed replication fork intermediates. May be required in meiosis for the repair of meiosis-specific double strand breaks subsequent to single-end invasion (SEI).</text>
</comment>
<keyword evidence="12 15" id="KW-0233">DNA recombination</keyword>
<dbReference type="GO" id="GO:0000712">
    <property type="term" value="P:resolution of meiotic recombination intermediates"/>
    <property type="evidence" value="ECO:0007669"/>
    <property type="project" value="TreeGrafter"/>
</dbReference>
<keyword evidence="4" id="KW-0132">Cell division</keyword>
<keyword evidence="13 15" id="KW-0234">DNA repair</keyword>
<evidence type="ECO:0000256" key="9">
    <source>
        <dbReference type="ARBA" id="ARBA00022776"/>
    </source>
</evidence>
<feature type="region of interest" description="Disordered" evidence="16">
    <location>
        <begin position="1"/>
        <end position="69"/>
    </location>
</feature>
<dbReference type="GO" id="GO:0048257">
    <property type="term" value="F:3'-flap endonuclease activity"/>
    <property type="evidence" value="ECO:0007669"/>
    <property type="project" value="TreeGrafter"/>
</dbReference>
<feature type="compositionally biased region" description="Polar residues" evidence="16">
    <location>
        <begin position="53"/>
        <end position="67"/>
    </location>
</feature>
<dbReference type="InterPro" id="IPR042530">
    <property type="entry name" value="EME1/EME2_C"/>
</dbReference>
<dbReference type="GO" id="GO:0008821">
    <property type="term" value="F:crossover junction DNA endonuclease activity"/>
    <property type="evidence" value="ECO:0007669"/>
    <property type="project" value="UniProtKB-UniRule"/>
</dbReference>
<keyword evidence="19" id="KW-1185">Reference proteome</keyword>
<dbReference type="Pfam" id="PF02732">
    <property type="entry name" value="ERCC4"/>
    <property type="match status" value="1"/>
</dbReference>
<evidence type="ECO:0000256" key="8">
    <source>
        <dbReference type="ARBA" id="ARBA00022763"/>
    </source>
</evidence>
<keyword evidence="11 15" id="KW-0460">Magnesium</keyword>
<comment type="caution">
    <text evidence="18">The sequence shown here is derived from an EMBL/GenBank/DDBJ whole genome shotgun (WGS) entry which is preliminary data.</text>
</comment>
<feature type="domain" description="ERCC4" evidence="17">
    <location>
        <begin position="94"/>
        <end position="207"/>
    </location>
</feature>
<keyword evidence="5 15" id="KW-0540">Nuclease</keyword>
<evidence type="ECO:0000256" key="15">
    <source>
        <dbReference type="RuleBase" id="RU369042"/>
    </source>
</evidence>
<organism evidence="18 19">
    <name type="scientific">Corymbia citriodora subsp. variegata</name>
    <dbReference type="NCBI Taxonomy" id="360336"/>
    <lineage>
        <taxon>Eukaryota</taxon>
        <taxon>Viridiplantae</taxon>
        <taxon>Streptophyta</taxon>
        <taxon>Embryophyta</taxon>
        <taxon>Tracheophyta</taxon>
        <taxon>Spermatophyta</taxon>
        <taxon>Magnoliopsida</taxon>
        <taxon>eudicotyledons</taxon>
        <taxon>Gunneridae</taxon>
        <taxon>Pentapetalae</taxon>
        <taxon>rosids</taxon>
        <taxon>malvids</taxon>
        <taxon>Myrtales</taxon>
        <taxon>Myrtaceae</taxon>
        <taxon>Myrtoideae</taxon>
        <taxon>Eucalypteae</taxon>
        <taxon>Corymbia</taxon>
    </lineage>
</organism>
<keyword evidence="9" id="KW-0131">Cell cycle</keyword>
<protein>
    <recommendedName>
        <fullName evidence="15">Crossover junction endonuclease MUS81</fullName>
        <ecNumber evidence="15">3.1.22.-</ecNumber>
    </recommendedName>
</protein>
<dbReference type="OrthoDB" id="5963188at2759"/>
<evidence type="ECO:0000256" key="2">
    <source>
        <dbReference type="ARBA" id="ARBA00004123"/>
    </source>
</evidence>
<comment type="similarity">
    <text evidence="3 15">Belongs to the XPF family.</text>
</comment>
<dbReference type="Proteomes" id="UP000806378">
    <property type="component" value="Unassembled WGS sequence"/>
</dbReference>
<dbReference type="GO" id="GO:0051301">
    <property type="term" value="P:cell division"/>
    <property type="evidence" value="ECO:0007669"/>
    <property type="project" value="UniProtKB-KW"/>
</dbReference>
<name>A0A8T0CEV0_CORYI</name>
<dbReference type="SMART" id="SM00891">
    <property type="entry name" value="ERCC4"/>
    <property type="match status" value="1"/>
</dbReference>
<dbReference type="PANTHER" id="PTHR13451:SF0">
    <property type="entry name" value="CROSSOVER JUNCTION ENDONUCLEASE MUS81"/>
    <property type="match status" value="1"/>
</dbReference>
<dbReference type="CDD" id="cd20074">
    <property type="entry name" value="XPF_nuclease_Mus81"/>
    <property type="match status" value="1"/>
</dbReference>
<dbReference type="InterPro" id="IPR011335">
    <property type="entry name" value="Restrct_endonuc-II-like"/>
</dbReference>
<dbReference type="InterPro" id="IPR047416">
    <property type="entry name" value="XPF_nuclease_Mus81"/>
</dbReference>
<gene>
    <name evidence="18" type="ORF">BT93_L0240</name>
</gene>
<dbReference type="Gene3D" id="3.40.50.10130">
    <property type="match status" value="1"/>
</dbReference>
<evidence type="ECO:0000256" key="6">
    <source>
        <dbReference type="ARBA" id="ARBA00022723"/>
    </source>
</evidence>
<keyword evidence="9" id="KW-0498">Mitosis</keyword>
<keyword evidence="6 15" id="KW-0479">Metal-binding</keyword>
<dbReference type="GO" id="GO:0006308">
    <property type="term" value="P:DNA catabolic process"/>
    <property type="evidence" value="ECO:0007669"/>
    <property type="project" value="UniProtKB-UniRule"/>
</dbReference>
<comment type="subcellular location">
    <subcellularLocation>
        <location evidence="2 15">Nucleus</location>
    </subcellularLocation>
</comment>
<comment type="cofactor">
    <cofactor evidence="1 15">
        <name>Mg(2+)</name>
        <dbReference type="ChEBI" id="CHEBI:18420"/>
    </cofactor>
</comment>
<evidence type="ECO:0000256" key="1">
    <source>
        <dbReference type="ARBA" id="ARBA00001946"/>
    </source>
</evidence>
<evidence type="ECO:0000259" key="17">
    <source>
        <dbReference type="SMART" id="SM00891"/>
    </source>
</evidence>
<keyword evidence="10 15" id="KW-0378">Hydrolase</keyword>
<evidence type="ECO:0000256" key="14">
    <source>
        <dbReference type="ARBA" id="ARBA00023242"/>
    </source>
</evidence>
<dbReference type="Gene3D" id="1.10.150.670">
    <property type="entry name" value="Crossover junction endonuclease EME1, DNA-binding domain"/>
    <property type="match status" value="1"/>
</dbReference>
<dbReference type="FunFam" id="3.40.50.10130:FF:000003">
    <property type="entry name" value="Crossover junction endonuclease MUS81"/>
    <property type="match status" value="1"/>
</dbReference>
<evidence type="ECO:0000256" key="11">
    <source>
        <dbReference type="ARBA" id="ARBA00022842"/>
    </source>
</evidence>
<dbReference type="GO" id="GO:0000727">
    <property type="term" value="P:double-strand break repair via break-induced replication"/>
    <property type="evidence" value="ECO:0007669"/>
    <property type="project" value="UniProtKB-UniRule"/>
</dbReference>
<dbReference type="AlphaFoldDB" id="A0A8T0CEV0"/>
<dbReference type="GO" id="GO:0005634">
    <property type="term" value="C:nucleus"/>
    <property type="evidence" value="ECO:0007669"/>
    <property type="project" value="UniProtKB-SubCell"/>
</dbReference>
<keyword evidence="7 15" id="KW-0255">Endonuclease</keyword>
<evidence type="ECO:0000256" key="13">
    <source>
        <dbReference type="ARBA" id="ARBA00023204"/>
    </source>
</evidence>
<dbReference type="GO" id="GO:0048476">
    <property type="term" value="C:Holliday junction resolvase complex"/>
    <property type="evidence" value="ECO:0007669"/>
    <property type="project" value="UniProtKB-UniRule"/>
</dbReference>